<dbReference type="PANTHER" id="PTHR28259:SF1">
    <property type="entry name" value="FLUORIDE EXPORT PROTEIN 1-RELATED"/>
    <property type="match status" value="1"/>
</dbReference>
<comment type="subcellular location">
    <subcellularLocation>
        <location evidence="2">Cell membrane</location>
        <topology evidence="2">Multi-pass membrane protein</topology>
    </subcellularLocation>
</comment>
<evidence type="ECO:0000256" key="7">
    <source>
        <dbReference type="ARBA" id="ARBA00035120"/>
    </source>
</evidence>
<proteinExistence type="inferred from homology"/>
<evidence type="ECO:0000256" key="4">
    <source>
        <dbReference type="ARBA" id="ARBA00022692"/>
    </source>
</evidence>
<dbReference type="AlphaFoldDB" id="A0A4U5PU15"/>
<reference evidence="11" key="1">
    <citation type="submission" date="2018-10" db="EMBL/GenBank/DDBJ databases">
        <title>Population genomic analysis revealed the cold adaptation of white poplar.</title>
        <authorList>
            <person name="Liu Y.-J."/>
        </authorList>
    </citation>
    <scope>NUCLEOTIDE SEQUENCE [LARGE SCALE GENOMIC DNA]</scope>
    <source>
        <strain evidence="11">PAL-ZL1</strain>
    </source>
</reference>
<comment type="function">
    <text evidence="1">Fluoride channel required for the rapid expulsion of cytoplasmic fluoride.</text>
</comment>
<evidence type="ECO:0000256" key="3">
    <source>
        <dbReference type="ARBA" id="ARBA00022475"/>
    </source>
</evidence>
<evidence type="ECO:0000256" key="8">
    <source>
        <dbReference type="ARBA" id="ARBA00035585"/>
    </source>
</evidence>
<dbReference type="InterPro" id="IPR003691">
    <property type="entry name" value="FluC"/>
</dbReference>
<keyword evidence="3" id="KW-1003">Cell membrane</keyword>
<gene>
    <name evidence="11" type="ORF">D5086_0000180480</name>
</gene>
<dbReference type="GO" id="GO:1903425">
    <property type="term" value="F:fluoride transmembrane transporter activity"/>
    <property type="evidence" value="ECO:0007669"/>
    <property type="project" value="TreeGrafter"/>
</dbReference>
<keyword evidence="5 10" id="KW-1133">Transmembrane helix</keyword>
<dbReference type="PANTHER" id="PTHR28259">
    <property type="entry name" value="FLUORIDE EXPORT PROTEIN 1-RELATED"/>
    <property type="match status" value="1"/>
</dbReference>
<dbReference type="STRING" id="43335.A0A4U5PU15"/>
<feature type="transmembrane region" description="Helical" evidence="10">
    <location>
        <begin position="338"/>
        <end position="357"/>
    </location>
</feature>
<evidence type="ECO:0000256" key="9">
    <source>
        <dbReference type="SAM" id="MobiDB-lite"/>
    </source>
</evidence>
<evidence type="ECO:0000256" key="10">
    <source>
        <dbReference type="SAM" id="Phobius"/>
    </source>
</evidence>
<dbReference type="EMBL" id="RCHU01000597">
    <property type="protein sequence ID" value="TKS00609.1"/>
    <property type="molecule type" value="Genomic_DNA"/>
</dbReference>
<evidence type="ECO:0000256" key="2">
    <source>
        <dbReference type="ARBA" id="ARBA00004651"/>
    </source>
</evidence>
<protein>
    <submittedName>
        <fullName evidence="11">Camphor resistance CrcB family protein</fullName>
    </submittedName>
</protein>
<feature type="transmembrane region" description="Helical" evidence="10">
    <location>
        <begin position="222"/>
        <end position="240"/>
    </location>
</feature>
<feature type="transmembrane region" description="Helical" evidence="10">
    <location>
        <begin position="306"/>
        <end position="326"/>
    </location>
</feature>
<feature type="transmembrane region" description="Helical" evidence="10">
    <location>
        <begin position="188"/>
        <end position="210"/>
    </location>
</feature>
<feature type="transmembrane region" description="Helical" evidence="10">
    <location>
        <begin position="411"/>
        <end position="429"/>
    </location>
</feature>
<comment type="similarity">
    <text evidence="7">Belongs to the fluoride channel Fluc/FEX (TC 1.A.43) family.</text>
</comment>
<evidence type="ECO:0000256" key="6">
    <source>
        <dbReference type="ARBA" id="ARBA00023136"/>
    </source>
</evidence>
<evidence type="ECO:0000256" key="5">
    <source>
        <dbReference type="ARBA" id="ARBA00022989"/>
    </source>
</evidence>
<organism evidence="11">
    <name type="scientific">Populus alba</name>
    <name type="common">White poplar</name>
    <dbReference type="NCBI Taxonomy" id="43335"/>
    <lineage>
        <taxon>Eukaryota</taxon>
        <taxon>Viridiplantae</taxon>
        <taxon>Streptophyta</taxon>
        <taxon>Embryophyta</taxon>
        <taxon>Tracheophyta</taxon>
        <taxon>Spermatophyta</taxon>
        <taxon>Magnoliopsida</taxon>
        <taxon>eudicotyledons</taxon>
        <taxon>Gunneridae</taxon>
        <taxon>Pentapetalae</taxon>
        <taxon>rosids</taxon>
        <taxon>fabids</taxon>
        <taxon>Malpighiales</taxon>
        <taxon>Salicaceae</taxon>
        <taxon>Saliceae</taxon>
        <taxon>Populus</taxon>
    </lineage>
</organism>
<dbReference type="GO" id="GO:0005886">
    <property type="term" value="C:plasma membrane"/>
    <property type="evidence" value="ECO:0007669"/>
    <property type="project" value="UniProtKB-SubCell"/>
</dbReference>
<comment type="catalytic activity">
    <reaction evidence="8">
        <text>fluoride(in) = fluoride(out)</text>
        <dbReference type="Rhea" id="RHEA:76159"/>
        <dbReference type="ChEBI" id="CHEBI:17051"/>
    </reaction>
    <physiologicalReaction direction="left-to-right" evidence="8">
        <dbReference type="Rhea" id="RHEA:76160"/>
    </physiologicalReaction>
</comment>
<feature type="region of interest" description="Disordered" evidence="9">
    <location>
        <begin position="1"/>
        <end position="24"/>
    </location>
</feature>
<feature type="compositionally biased region" description="Low complexity" evidence="9">
    <location>
        <begin position="15"/>
        <end position="24"/>
    </location>
</feature>
<feature type="transmembrane region" description="Helical" evidence="10">
    <location>
        <begin position="369"/>
        <end position="391"/>
    </location>
</feature>
<sequence length="470" mass="51642">MDRGTNEPEPNLSESFRQTSSVVSSVRRRFLSLSRSRSFQVDDDIESENVSEAGDIGDRALHSNSRNESGSISLSIDSGLENGMVFPISNDNFLRSNELWAHDSTALNTRSSVLPSPEEIMSPISTDAVVCSREKQEDKVKAFVLSPALEYISCLVYLAFFGILGVLTRYLLQKLFGPDVAGVTSDNYPLYLDLPSNMVGSFLMGWWGVVFKEDISKVSGHLTIGLTTGYLGSLTTFSGWNQKMLDLSVSGHWVFSFVGFLIGLFLAAYSIKLGIGTAKCFKSFFQRSNRSATLASWRVDNPNHHFAVMVVLVVMLGLLWALSGAMLKEEYNHDSSGAQLWLGCIVAPLGVWIRWFLARLNGRGLGKAGSLKWIPFGTLIANVSAACIMAALSTVKKAVHTKTCDTISTGIQFGFLGCLSTVSTFIAEYNAMEESQKSWRAYVYALITIIVSFSLGTLIYSVPVWSRGYK</sequence>
<keyword evidence="6 10" id="KW-0472">Membrane</keyword>
<name>A0A4U5PU15_POPAL</name>
<feature type="transmembrane region" description="Helical" evidence="10">
    <location>
        <begin position="142"/>
        <end position="168"/>
    </location>
</feature>
<feature type="transmembrane region" description="Helical" evidence="10">
    <location>
        <begin position="441"/>
        <end position="462"/>
    </location>
</feature>
<feature type="transmembrane region" description="Helical" evidence="10">
    <location>
        <begin position="252"/>
        <end position="271"/>
    </location>
</feature>
<evidence type="ECO:0000256" key="1">
    <source>
        <dbReference type="ARBA" id="ARBA00002598"/>
    </source>
</evidence>
<keyword evidence="4 10" id="KW-0812">Transmembrane</keyword>
<evidence type="ECO:0000313" key="11">
    <source>
        <dbReference type="EMBL" id="TKS00609.1"/>
    </source>
</evidence>
<comment type="caution">
    <text evidence="11">The sequence shown here is derived from an EMBL/GenBank/DDBJ whole genome shotgun (WGS) entry which is preliminary data.</text>
</comment>
<accession>A0A4U5PU15</accession>
<dbReference type="Pfam" id="PF02537">
    <property type="entry name" value="CRCB"/>
    <property type="match status" value="2"/>
</dbReference>